<keyword evidence="1 7" id="KW-0853">WD repeat</keyword>
<feature type="compositionally biased region" description="Polar residues" evidence="8">
    <location>
        <begin position="343"/>
        <end position="361"/>
    </location>
</feature>
<dbReference type="RefSeq" id="XP_006693561.1">
    <property type="nucleotide sequence ID" value="XM_006693498.1"/>
</dbReference>
<comment type="similarity">
    <text evidence="4">Belongs to the WD repeat ASA1 family.</text>
</comment>
<sequence length="509" mass="55560">MSTESRPAQPKSILRGHKAQVHAAAFVFANERLVTGDADGFVISWDLTIMRPRAVWRAHTNSILGISDWGRDRLITHGRDNKLIVWKLGVEDESRLSTSPPLDPVSRTRPQPEMLHLLEVNTMNFCSFSHCPEVPASGTSSGDILVAVPNTLASEAIDIYHLPSQNRKYTLKLGEKNGMVMALSLLWLGQTLTLVAGYENGLALVAQLDDQGNWLVIYQAKPHTQPILSLDVSPSRDYFITSSADAIIAKHSLSVGSQQPGKQPVPPRAEPTQEIPIPQKPALRNDDSNRPPETKPPTKPAHNDTNKPKSLLSAALANEPRSPPVSQLTPSSISPSFSTPSPLNNNTPIKQINTKHAGQQSLRIRSDGRIFATAGWDSRIRVYSTRTLREVAVLKWHGLGCYAVTFAAVGTDANANSSDGDSAECARKSSVSESGPEEEVIKGDKISKHKEPRSQQDLDECGVDRSNSVAVVPKLVEVTVREKRVHQAMAAHWIAAGSKDGKISLWDVF</sequence>
<dbReference type="Gene3D" id="2.130.10.10">
    <property type="entry name" value="YVTN repeat-like/Quinoprotein amine dehydrogenase"/>
    <property type="match status" value="2"/>
</dbReference>
<dbReference type="InterPro" id="IPR001680">
    <property type="entry name" value="WD40_rpt"/>
</dbReference>
<evidence type="ECO:0000256" key="7">
    <source>
        <dbReference type="PROSITE-ProRule" id="PRU00221"/>
    </source>
</evidence>
<accession>G0S491</accession>
<dbReference type="GeneID" id="18257152"/>
<dbReference type="EMBL" id="GL988041">
    <property type="protein sequence ID" value="EGS21265.1"/>
    <property type="molecule type" value="Genomic_DNA"/>
</dbReference>
<feature type="repeat" description="WD" evidence="7">
    <location>
        <begin position="494"/>
        <end position="509"/>
    </location>
</feature>
<feature type="repeat" description="WD" evidence="7">
    <location>
        <begin position="14"/>
        <end position="47"/>
    </location>
</feature>
<evidence type="ECO:0000256" key="6">
    <source>
        <dbReference type="ARBA" id="ARBA00040563"/>
    </source>
</evidence>
<organism evidence="10">
    <name type="scientific">Chaetomium thermophilum (strain DSM 1495 / CBS 144.50 / IMI 039719)</name>
    <name type="common">Thermochaetoides thermophila</name>
    <dbReference type="NCBI Taxonomy" id="759272"/>
    <lineage>
        <taxon>Eukaryota</taxon>
        <taxon>Fungi</taxon>
        <taxon>Dikarya</taxon>
        <taxon>Ascomycota</taxon>
        <taxon>Pezizomycotina</taxon>
        <taxon>Sordariomycetes</taxon>
        <taxon>Sordariomycetidae</taxon>
        <taxon>Sordariales</taxon>
        <taxon>Chaetomiaceae</taxon>
        <taxon>Thermochaetoides</taxon>
    </lineage>
</organism>
<dbReference type="SUPFAM" id="SSF50978">
    <property type="entry name" value="WD40 repeat-like"/>
    <property type="match status" value="1"/>
</dbReference>
<name>G0S491_CHATD</name>
<evidence type="ECO:0000256" key="1">
    <source>
        <dbReference type="ARBA" id="ARBA00022574"/>
    </source>
</evidence>
<evidence type="ECO:0000313" key="9">
    <source>
        <dbReference type="EMBL" id="EGS21265.1"/>
    </source>
</evidence>
<dbReference type="InterPro" id="IPR015943">
    <property type="entry name" value="WD40/YVTN_repeat-like_dom_sf"/>
</dbReference>
<evidence type="ECO:0000313" key="10">
    <source>
        <dbReference type="Proteomes" id="UP000008066"/>
    </source>
</evidence>
<dbReference type="eggNOG" id="KOG0322">
    <property type="taxonomic scope" value="Eukaryota"/>
</dbReference>
<dbReference type="HOGENOM" id="CLU_041940_0_1_1"/>
<evidence type="ECO:0000256" key="2">
    <source>
        <dbReference type="ARBA" id="ARBA00022737"/>
    </source>
</evidence>
<dbReference type="InterPro" id="IPR036322">
    <property type="entry name" value="WD40_repeat_dom_sf"/>
</dbReference>
<feature type="region of interest" description="Disordered" evidence="8">
    <location>
        <begin position="253"/>
        <end position="361"/>
    </location>
</feature>
<keyword evidence="9" id="KW-0012">Acyltransferase</keyword>
<dbReference type="SMART" id="SM00320">
    <property type="entry name" value="WD40"/>
    <property type="match status" value="5"/>
</dbReference>
<keyword evidence="9" id="KW-0808">Transferase</keyword>
<comment type="function">
    <text evidence="3">Component of the ASTRA complex involved in chromatin remodeling.</text>
</comment>
<dbReference type="STRING" id="759272.G0S491"/>
<dbReference type="Pfam" id="PF00400">
    <property type="entry name" value="WD40"/>
    <property type="match status" value="4"/>
</dbReference>
<dbReference type="PANTHER" id="PTHR19854:SF1">
    <property type="entry name" value="GUANINE NUCLEOTIDE-BINDING PROTEIN SUBUNIT BETA-LIKE PROTEIN 1"/>
    <property type="match status" value="1"/>
</dbReference>
<comment type="subunit">
    <text evidence="5">Component of the ASTRA chromatin remodeling machinery complex.</text>
</comment>
<evidence type="ECO:0000256" key="8">
    <source>
        <dbReference type="SAM" id="MobiDB-lite"/>
    </source>
</evidence>
<gene>
    <name evidence="9" type="ORF">CTHT_0031140</name>
</gene>
<dbReference type="GO" id="GO:0016746">
    <property type="term" value="F:acyltransferase activity"/>
    <property type="evidence" value="ECO:0007669"/>
    <property type="project" value="UniProtKB-KW"/>
</dbReference>
<proteinExistence type="inferred from homology"/>
<dbReference type="AlphaFoldDB" id="G0S491"/>
<protein>
    <recommendedName>
        <fullName evidence="6">ASTRA-associated protein 1</fullName>
    </recommendedName>
</protein>
<dbReference type="KEGG" id="cthr:CTHT_0031140"/>
<evidence type="ECO:0000256" key="5">
    <source>
        <dbReference type="ARBA" id="ARBA00038749"/>
    </source>
</evidence>
<dbReference type="PROSITE" id="PS50294">
    <property type="entry name" value="WD_REPEATS_REGION"/>
    <property type="match status" value="1"/>
</dbReference>
<keyword evidence="2" id="KW-0677">Repeat</keyword>
<dbReference type="InterPro" id="IPR019775">
    <property type="entry name" value="WD40_repeat_CS"/>
</dbReference>
<dbReference type="OrthoDB" id="7668193at2759"/>
<dbReference type="PROSITE" id="PS00678">
    <property type="entry name" value="WD_REPEATS_1"/>
    <property type="match status" value="2"/>
</dbReference>
<dbReference type="PANTHER" id="PTHR19854">
    <property type="entry name" value="TRANSDUCIN BETA-LIKE 3"/>
    <property type="match status" value="1"/>
</dbReference>
<reference evidence="9 10" key="1">
    <citation type="journal article" date="2011" name="Cell">
        <title>Insight into structure and assembly of the nuclear pore complex by utilizing the genome of a eukaryotic thermophile.</title>
        <authorList>
            <person name="Amlacher S."/>
            <person name="Sarges P."/>
            <person name="Flemming D."/>
            <person name="van Noort V."/>
            <person name="Kunze R."/>
            <person name="Devos D.P."/>
            <person name="Arumugam M."/>
            <person name="Bork P."/>
            <person name="Hurt E."/>
        </authorList>
    </citation>
    <scope>NUCLEOTIDE SEQUENCE [LARGE SCALE GENOMIC DNA]</scope>
    <source>
        <strain evidence="10">DSM 1495 / CBS 144.50 / IMI 039719</strain>
    </source>
</reference>
<evidence type="ECO:0000256" key="4">
    <source>
        <dbReference type="ARBA" id="ARBA00037931"/>
    </source>
</evidence>
<evidence type="ECO:0000256" key="3">
    <source>
        <dbReference type="ARBA" id="ARBA00037338"/>
    </source>
</evidence>
<feature type="compositionally biased region" description="Low complexity" evidence="8">
    <location>
        <begin position="330"/>
        <end position="342"/>
    </location>
</feature>
<keyword evidence="10" id="KW-1185">Reference proteome</keyword>
<dbReference type="Proteomes" id="UP000008066">
    <property type="component" value="Unassembled WGS sequence"/>
</dbReference>
<feature type="region of interest" description="Disordered" evidence="8">
    <location>
        <begin position="414"/>
        <end position="460"/>
    </location>
</feature>
<dbReference type="PROSITE" id="PS50082">
    <property type="entry name" value="WD_REPEATS_2"/>
    <property type="match status" value="2"/>
</dbReference>
<feature type="compositionally biased region" description="Basic and acidic residues" evidence="8">
    <location>
        <begin position="283"/>
        <end position="293"/>
    </location>
</feature>
<dbReference type="OMA" id="WHKEGVY"/>